<keyword evidence="6" id="KW-0498">Mitosis</keyword>
<feature type="region of interest" description="Disordered" evidence="11">
    <location>
        <begin position="595"/>
        <end position="614"/>
    </location>
</feature>
<dbReference type="InterPro" id="IPR032733">
    <property type="entry name" value="HAUS3_N"/>
</dbReference>
<feature type="coiled-coil region" evidence="10">
    <location>
        <begin position="91"/>
        <end position="125"/>
    </location>
</feature>
<comment type="caution">
    <text evidence="13">The sequence shown here is derived from an EMBL/GenBank/DDBJ whole genome shotgun (WGS) entry which is preliminary data.</text>
</comment>
<dbReference type="EMBL" id="VWPS01000105">
    <property type="protein sequence ID" value="NXE91087.1"/>
    <property type="molecule type" value="Genomic_DNA"/>
</dbReference>
<sequence>IMSCGKDFVETLKKIGYPKADELNGDDFDWMFESSEDKSFLEWFCGNVNEQHVVSEKELQDFDNLLECGKPVLEGDALDEVLKTLEPLGSKNSSQEKDREEEEELKKLEDELQTLQKLKNLQIHRHNKLQLMVTANSHVLQTLQSKEEEAHKDLKEGLGVFTAANNKLDKELQSLTDAVKKFASFFTASDSEQGSDAHPVFFSQLSLDKYLSLEEQSTAALTSHMKKHFYKGMSECAESSHEGSFQLEDLIKQVTFGETNEVCEESQEIARLQTAYICAQRQLIQLQAEEESLNSAIKCAESLLQSSDKDIVQQENIDAKISSLSDEISTIKQDIAQINNEELLPLLKESAQRLTAPVVKEYLDHQIAQQDCYAARQDEISRHLIRQKASFELIELACEMEMKKHQEISCQLEHLLESLKQSTDELQQRLQVITERTQHAKPRNTISSEDGFSCRLYQLLEGGNKKQQLFKTYKSLEQMAQKLMQDCATVQDQLAASSQEQSLLLSNLESDVDALREALYCGANQIQLRSPELTEQFRQLEVDLDKLNCLLTDLVADLKLKRSVLESNKLHQMERDLYVYYFKDEDHLKEMVEKLEQQSQAKSSGLEDENFTTS</sequence>
<keyword evidence="14" id="KW-1185">Reference proteome</keyword>
<evidence type="ECO:0000256" key="10">
    <source>
        <dbReference type="SAM" id="Coils"/>
    </source>
</evidence>
<evidence type="ECO:0000313" key="14">
    <source>
        <dbReference type="Proteomes" id="UP000521578"/>
    </source>
</evidence>
<dbReference type="GO" id="GO:0051225">
    <property type="term" value="P:spindle assembly"/>
    <property type="evidence" value="ECO:0007669"/>
    <property type="project" value="InterPro"/>
</dbReference>
<dbReference type="GO" id="GO:0072686">
    <property type="term" value="C:mitotic spindle"/>
    <property type="evidence" value="ECO:0007669"/>
    <property type="project" value="TreeGrafter"/>
</dbReference>
<keyword evidence="9" id="KW-0131">Cell cycle</keyword>
<evidence type="ECO:0000256" key="8">
    <source>
        <dbReference type="ARBA" id="ARBA00023212"/>
    </source>
</evidence>
<evidence type="ECO:0000256" key="9">
    <source>
        <dbReference type="ARBA" id="ARBA00023306"/>
    </source>
</evidence>
<keyword evidence="7 10" id="KW-0175">Coiled coil</keyword>
<name>A0AA97MGU1_9PASS</name>
<dbReference type="InterPro" id="IPR026206">
    <property type="entry name" value="HAUS3"/>
</dbReference>
<evidence type="ECO:0000313" key="13">
    <source>
        <dbReference type="EMBL" id="NXE91087.1"/>
    </source>
</evidence>
<comment type="subcellular location">
    <subcellularLocation>
        <location evidence="1">Cytoplasm</location>
        <location evidence="1">Cytoskeleton</location>
        <location evidence="1">Spindle</location>
    </subcellularLocation>
</comment>
<feature type="coiled-coil region" evidence="10">
    <location>
        <begin position="269"/>
        <end position="341"/>
    </location>
</feature>
<dbReference type="GO" id="GO:0051301">
    <property type="term" value="P:cell division"/>
    <property type="evidence" value="ECO:0007669"/>
    <property type="project" value="UniProtKB-KW"/>
</dbReference>
<reference evidence="13" key="1">
    <citation type="submission" date="2022-12" db="EMBL/GenBank/DDBJ databases">
        <title>Bird 10,000 Genomes (B10K) Project - Family phase.</title>
        <authorList>
            <person name="Zhang G."/>
        </authorList>
    </citation>
    <scope>NUCLEOTIDE SEQUENCE</scope>
    <source>
        <strain evidence="13">B10K-CU-030-46</strain>
        <tissue evidence="13">Muscle</tissue>
    </source>
</reference>
<dbReference type="AlphaFoldDB" id="A0AA97MGU1"/>
<dbReference type="GO" id="GO:0070652">
    <property type="term" value="C:HAUS complex"/>
    <property type="evidence" value="ECO:0007669"/>
    <property type="project" value="InterPro"/>
</dbReference>
<evidence type="ECO:0000256" key="3">
    <source>
        <dbReference type="ARBA" id="ARBA00022490"/>
    </source>
</evidence>
<keyword evidence="3" id="KW-0963">Cytoplasm</keyword>
<dbReference type="PANTHER" id="PTHR19378:SF3">
    <property type="entry name" value="HAUS AUGMIN LIKE COMPLEX SUBUNIT 3"/>
    <property type="match status" value="1"/>
</dbReference>
<dbReference type="GO" id="GO:0031023">
    <property type="term" value="P:microtubule organizing center organization"/>
    <property type="evidence" value="ECO:0007669"/>
    <property type="project" value="TreeGrafter"/>
</dbReference>
<dbReference type="GO" id="GO:0005874">
    <property type="term" value="C:microtubule"/>
    <property type="evidence" value="ECO:0007669"/>
    <property type="project" value="UniProtKB-KW"/>
</dbReference>
<evidence type="ECO:0000256" key="2">
    <source>
        <dbReference type="ARBA" id="ARBA00009645"/>
    </source>
</evidence>
<keyword evidence="5" id="KW-0493">Microtubule</keyword>
<feature type="coiled-coil region" evidence="10">
    <location>
        <begin position="466"/>
        <end position="500"/>
    </location>
</feature>
<keyword evidence="4" id="KW-0132">Cell division</keyword>
<protein>
    <submittedName>
        <fullName evidence="13">HAUS3 protein</fullName>
    </submittedName>
</protein>
<accession>A0AA97MGU1</accession>
<comment type="similarity">
    <text evidence="2">Belongs to the HAUS3 family.</text>
</comment>
<evidence type="ECO:0000256" key="5">
    <source>
        <dbReference type="ARBA" id="ARBA00022701"/>
    </source>
</evidence>
<gene>
    <name evidence="13" type="primary">Haus3_1</name>
    <name evidence="13" type="ORF">MENNOV_R08314</name>
</gene>
<dbReference type="Pfam" id="PF14932">
    <property type="entry name" value="HAUS-augmin3"/>
    <property type="match status" value="1"/>
</dbReference>
<dbReference type="Proteomes" id="UP000521578">
    <property type="component" value="Unassembled WGS sequence"/>
</dbReference>
<dbReference type="PANTHER" id="PTHR19378">
    <property type="entry name" value="GOLGIN- RELATED"/>
    <property type="match status" value="1"/>
</dbReference>
<evidence type="ECO:0000256" key="6">
    <source>
        <dbReference type="ARBA" id="ARBA00022776"/>
    </source>
</evidence>
<feature type="non-terminal residue" evidence="13">
    <location>
        <position position="1"/>
    </location>
</feature>
<organism evidence="13">
    <name type="scientific">Menura novaehollandiae</name>
    <name type="common">superb lyrebird</name>
    <dbReference type="NCBI Taxonomy" id="47692"/>
    <lineage>
        <taxon>Eukaryota</taxon>
        <taxon>Metazoa</taxon>
        <taxon>Chordata</taxon>
        <taxon>Craniata</taxon>
        <taxon>Vertebrata</taxon>
        <taxon>Euteleostomi</taxon>
        <taxon>Archelosauria</taxon>
        <taxon>Archosauria</taxon>
        <taxon>Dinosauria</taxon>
        <taxon>Saurischia</taxon>
        <taxon>Theropoda</taxon>
        <taxon>Coelurosauria</taxon>
        <taxon>Aves</taxon>
        <taxon>Neognathae</taxon>
        <taxon>Neoaves</taxon>
        <taxon>Telluraves</taxon>
        <taxon>Australaves</taxon>
        <taxon>Passeriformes</taxon>
        <taxon>Menuridae</taxon>
        <taxon>Menura</taxon>
    </lineage>
</organism>
<evidence type="ECO:0000256" key="11">
    <source>
        <dbReference type="SAM" id="MobiDB-lite"/>
    </source>
</evidence>
<feature type="non-terminal residue" evidence="13">
    <location>
        <position position="614"/>
    </location>
</feature>
<keyword evidence="8" id="KW-0206">Cytoskeleton</keyword>
<feature type="domain" description="HAUS augmin-like complex subunit 3 N-terminal" evidence="12">
    <location>
        <begin position="30"/>
        <end position="289"/>
    </location>
</feature>
<evidence type="ECO:0000256" key="7">
    <source>
        <dbReference type="ARBA" id="ARBA00023054"/>
    </source>
</evidence>
<proteinExistence type="inferred from homology"/>
<dbReference type="PRINTS" id="PR02089">
    <property type="entry name" value="HAUSAUGMINL3"/>
</dbReference>
<evidence type="ECO:0000259" key="12">
    <source>
        <dbReference type="Pfam" id="PF14932"/>
    </source>
</evidence>
<dbReference type="GO" id="GO:0005815">
    <property type="term" value="C:microtubule organizing center"/>
    <property type="evidence" value="ECO:0007669"/>
    <property type="project" value="TreeGrafter"/>
</dbReference>
<evidence type="ECO:0000256" key="1">
    <source>
        <dbReference type="ARBA" id="ARBA00004186"/>
    </source>
</evidence>
<evidence type="ECO:0000256" key="4">
    <source>
        <dbReference type="ARBA" id="ARBA00022618"/>
    </source>
</evidence>